<proteinExistence type="predicted"/>
<dbReference type="EMBL" id="FUZF01000011">
    <property type="protein sequence ID" value="SKB82127.1"/>
    <property type="molecule type" value="Genomic_DNA"/>
</dbReference>
<dbReference type="Proteomes" id="UP000190150">
    <property type="component" value="Unassembled WGS sequence"/>
</dbReference>
<keyword evidence="2" id="KW-1185">Reference proteome</keyword>
<dbReference type="AlphaFoldDB" id="A0A1T5EDE6"/>
<protein>
    <submittedName>
        <fullName evidence="1">Uncharacterized protein</fullName>
    </submittedName>
</protein>
<dbReference type="RefSeq" id="WP_139375293.1">
    <property type="nucleotide sequence ID" value="NZ_FUZF01000011.1"/>
</dbReference>
<evidence type="ECO:0000313" key="1">
    <source>
        <dbReference type="EMBL" id="SKB82127.1"/>
    </source>
</evidence>
<reference evidence="2" key="1">
    <citation type="submission" date="2017-02" db="EMBL/GenBank/DDBJ databases">
        <authorList>
            <person name="Varghese N."/>
            <person name="Submissions S."/>
        </authorList>
    </citation>
    <scope>NUCLEOTIDE SEQUENCE [LARGE SCALE GENOMIC DNA]</scope>
    <source>
        <strain evidence="2">DSM 24091</strain>
    </source>
</reference>
<dbReference type="OrthoDB" id="885206at2"/>
<organism evidence="1 2">
    <name type="scientific">Sphingobacterium nematocida</name>
    <dbReference type="NCBI Taxonomy" id="1513896"/>
    <lineage>
        <taxon>Bacteria</taxon>
        <taxon>Pseudomonadati</taxon>
        <taxon>Bacteroidota</taxon>
        <taxon>Sphingobacteriia</taxon>
        <taxon>Sphingobacteriales</taxon>
        <taxon>Sphingobacteriaceae</taxon>
        <taxon>Sphingobacterium</taxon>
    </lineage>
</organism>
<sequence>MTRYLTEDQLKTNLRLGSTVEQWLGASREEDYLVLKWISIQKEGDQGYSVTYIESIDGECNSNCVIG</sequence>
<evidence type="ECO:0000313" key="2">
    <source>
        <dbReference type="Proteomes" id="UP000190150"/>
    </source>
</evidence>
<gene>
    <name evidence="1" type="ORF">SAMN05660841_02501</name>
</gene>
<name>A0A1T5EDE6_9SPHI</name>
<accession>A0A1T5EDE6</accession>